<evidence type="ECO:0000256" key="3">
    <source>
        <dbReference type="RuleBase" id="RU362073"/>
    </source>
</evidence>
<keyword evidence="7" id="KW-0966">Cell projection</keyword>
<reference evidence="7 9" key="1">
    <citation type="submission" date="2015-04" db="EMBL/GenBank/DDBJ databases">
        <title>The draft genome sequence of Roseovarius indicus B108T.</title>
        <authorList>
            <person name="Li G."/>
            <person name="Lai Q."/>
            <person name="Shao Z."/>
            <person name="Yan P."/>
        </authorList>
    </citation>
    <scope>NUCLEOTIDE SEQUENCE [LARGE SCALE GENOMIC DNA]</scope>
    <source>
        <strain evidence="7 9">B108</strain>
    </source>
</reference>
<dbReference type="EMBL" id="LAXI01000003">
    <property type="protein sequence ID" value="KRS18581.1"/>
    <property type="molecule type" value="Genomic_DNA"/>
</dbReference>
<feature type="domain" description="Flagellin N-terminal" evidence="5">
    <location>
        <begin position="11"/>
        <end position="141"/>
    </location>
</feature>
<keyword evidence="9" id="KW-1185">Reference proteome</keyword>
<dbReference type="GO" id="GO:0009288">
    <property type="term" value="C:bacterial-type flagellum"/>
    <property type="evidence" value="ECO:0007669"/>
    <property type="project" value="UniProtKB-SubCell"/>
</dbReference>
<proteinExistence type="inferred from homology"/>
<dbReference type="Proteomes" id="UP000051401">
    <property type="component" value="Unassembled WGS sequence"/>
</dbReference>
<dbReference type="GO" id="GO:0005198">
    <property type="term" value="F:structural molecule activity"/>
    <property type="evidence" value="ECO:0007669"/>
    <property type="project" value="UniProtKB-UniRule"/>
</dbReference>
<dbReference type="PANTHER" id="PTHR42792:SF1">
    <property type="entry name" value="FLAGELLAR HOOK-ASSOCIATED PROTEIN 3"/>
    <property type="match status" value="1"/>
</dbReference>
<evidence type="ECO:0000256" key="4">
    <source>
        <dbReference type="SAM" id="MobiDB-lite"/>
    </source>
</evidence>
<dbReference type="KEGG" id="rid:RIdsm_01384"/>
<dbReference type="OrthoDB" id="7312911at2"/>
<comment type="function">
    <text evidence="3">Flagellin is the subunit protein which polymerizes to form the filaments of bacterial flagella.</text>
</comment>
<evidence type="ECO:0000259" key="5">
    <source>
        <dbReference type="Pfam" id="PF00669"/>
    </source>
</evidence>
<protein>
    <recommendedName>
        <fullName evidence="3">Flagellin</fullName>
    </recommendedName>
</protein>
<organism evidence="7 9">
    <name type="scientific">Roseovarius indicus</name>
    <dbReference type="NCBI Taxonomy" id="540747"/>
    <lineage>
        <taxon>Bacteria</taxon>
        <taxon>Pseudomonadati</taxon>
        <taxon>Pseudomonadota</taxon>
        <taxon>Alphaproteobacteria</taxon>
        <taxon>Rhodobacterales</taxon>
        <taxon>Roseobacteraceae</taxon>
        <taxon>Roseovarius</taxon>
    </lineage>
</organism>
<evidence type="ECO:0000256" key="1">
    <source>
        <dbReference type="ARBA" id="ARBA00005709"/>
    </source>
</evidence>
<dbReference type="GO" id="GO:0005576">
    <property type="term" value="C:extracellular region"/>
    <property type="evidence" value="ECO:0007669"/>
    <property type="project" value="UniProtKB-SubCell"/>
</dbReference>
<evidence type="ECO:0000313" key="7">
    <source>
        <dbReference type="EMBL" id="KRS18581.1"/>
    </source>
</evidence>
<dbReference type="SUPFAM" id="SSF64518">
    <property type="entry name" value="Phase 1 flagellin"/>
    <property type="match status" value="1"/>
</dbReference>
<keyword evidence="2 3" id="KW-0975">Bacterial flagellum</keyword>
<dbReference type="Proteomes" id="UP000325785">
    <property type="component" value="Chromosome"/>
</dbReference>
<keyword evidence="7" id="KW-0282">Flagellum</keyword>
<accession>A0A0T5PBU0</accession>
<name>A0A0T5PBU0_9RHOB</name>
<feature type="domain" description="Flagellin C-terminal" evidence="6">
    <location>
        <begin position="291"/>
        <end position="358"/>
    </location>
</feature>
<comment type="similarity">
    <text evidence="1 3">Belongs to the bacterial flagellin family.</text>
</comment>
<gene>
    <name evidence="8" type="ORF">RIdsm_01384</name>
    <name evidence="7" type="ORF">XM52_07265</name>
</gene>
<dbReference type="PATRIC" id="fig|540747.5.peg.3815"/>
<dbReference type="Pfam" id="PF00700">
    <property type="entry name" value="Flagellin_C"/>
    <property type="match status" value="1"/>
</dbReference>
<evidence type="ECO:0000313" key="10">
    <source>
        <dbReference type="Proteomes" id="UP000325785"/>
    </source>
</evidence>
<dbReference type="InterPro" id="IPR001029">
    <property type="entry name" value="Flagellin_N"/>
</dbReference>
<dbReference type="InterPro" id="IPR001492">
    <property type="entry name" value="Flagellin"/>
</dbReference>
<dbReference type="Pfam" id="PF00669">
    <property type="entry name" value="Flagellin_N"/>
    <property type="match status" value="1"/>
</dbReference>
<evidence type="ECO:0000256" key="2">
    <source>
        <dbReference type="ARBA" id="ARBA00023143"/>
    </source>
</evidence>
<dbReference type="InterPro" id="IPR046358">
    <property type="entry name" value="Flagellin_C"/>
</dbReference>
<dbReference type="RefSeq" id="WP_057814791.1">
    <property type="nucleotide sequence ID" value="NZ_CP031598.1"/>
</dbReference>
<reference evidence="8 10" key="2">
    <citation type="submission" date="2018-08" db="EMBL/GenBank/DDBJ databases">
        <title>Genetic Globetrotter - A new plasmid hitch-hiking vast phylogenetic and geographic distances.</title>
        <authorList>
            <person name="Vollmers J."/>
            <person name="Petersen J."/>
        </authorList>
    </citation>
    <scope>NUCLEOTIDE SEQUENCE [LARGE SCALE GENOMIC DNA]</scope>
    <source>
        <strain evidence="8 10">DSM 26383</strain>
    </source>
</reference>
<evidence type="ECO:0000259" key="6">
    <source>
        <dbReference type="Pfam" id="PF00700"/>
    </source>
</evidence>
<dbReference type="STRING" id="540747.SAMN04488031_104162"/>
<dbReference type="AlphaFoldDB" id="A0A0T5PBU0"/>
<sequence length="361" mass="39181">MTWSVSRLSSLQLNMFSRQFVSRTTQELQTASQEVSSGRRADIFKDLGSRAASTLRLRANEEETQTYLKSNGLLTHKLDAMLTSVDAIRDRVESVMNLAMANASRPSNGASALQAEARAALESVVAILNTTYQSDHLFSGTRSDQSPMTRWSEVNPSSGLSPQDVMADIAAAVPADGASAQAMLDEIDLVFASADTASPARNFEGTFYSGTPALDGAGQPADRVVARISAGQEIEYGVQANDLAFRETLKGLSLLATIDVSTIEDEAAYTTWMNSAIGSLSRGQSGTLDISARIGFHQKIIETEETRLTSLSLVHQMQIAELENVDPYEAVTRMTNLENQLRASYEVSARLTNLSFLNHLR</sequence>
<feature type="region of interest" description="Disordered" evidence="4">
    <location>
        <begin position="138"/>
        <end position="158"/>
    </location>
</feature>
<evidence type="ECO:0000313" key="8">
    <source>
        <dbReference type="EMBL" id="QEW25597.1"/>
    </source>
</evidence>
<evidence type="ECO:0000313" key="9">
    <source>
        <dbReference type="Proteomes" id="UP000051401"/>
    </source>
</evidence>
<dbReference type="PANTHER" id="PTHR42792">
    <property type="entry name" value="FLAGELLIN"/>
    <property type="match status" value="1"/>
</dbReference>
<dbReference type="Gene3D" id="1.20.1330.10">
    <property type="entry name" value="f41 fragment of flagellin, N-terminal domain"/>
    <property type="match status" value="1"/>
</dbReference>
<comment type="subcellular location">
    <subcellularLocation>
        <location evidence="3">Secreted</location>
    </subcellularLocation>
    <subcellularLocation>
        <location evidence="3">Bacterial flagellum</location>
    </subcellularLocation>
</comment>
<keyword evidence="3" id="KW-0964">Secreted</keyword>
<keyword evidence="7" id="KW-0969">Cilium</keyword>
<dbReference type="EMBL" id="CP031598">
    <property type="protein sequence ID" value="QEW25597.1"/>
    <property type="molecule type" value="Genomic_DNA"/>
</dbReference>